<gene>
    <name evidence="3" type="ORF">EK386_10700</name>
</gene>
<dbReference type="RefSeq" id="WP_126659161.1">
    <property type="nucleotide sequence ID" value="NZ_RYYR01000012.1"/>
</dbReference>
<feature type="region of interest" description="Disordered" evidence="1">
    <location>
        <begin position="157"/>
        <end position="183"/>
    </location>
</feature>
<keyword evidence="2" id="KW-0812">Transmembrane</keyword>
<dbReference type="InterPro" id="IPR019198">
    <property type="entry name" value="Beta_propeller_containing"/>
</dbReference>
<evidence type="ECO:0000256" key="1">
    <source>
        <dbReference type="SAM" id="MobiDB-lite"/>
    </source>
</evidence>
<dbReference type="AlphaFoldDB" id="A0A432LBH5"/>
<proteinExistence type="predicted"/>
<evidence type="ECO:0000313" key="4">
    <source>
        <dbReference type="Proteomes" id="UP000287910"/>
    </source>
</evidence>
<feature type="compositionally biased region" description="Polar residues" evidence="1">
    <location>
        <begin position="167"/>
        <end position="180"/>
    </location>
</feature>
<keyword evidence="4" id="KW-1185">Reference proteome</keyword>
<feature type="transmembrane region" description="Helical" evidence="2">
    <location>
        <begin position="5"/>
        <end position="26"/>
    </location>
</feature>
<dbReference type="Pfam" id="PF09826">
    <property type="entry name" value="Beta_propel"/>
    <property type="match status" value="1"/>
</dbReference>
<dbReference type="EMBL" id="RYYR01000012">
    <property type="protein sequence ID" value="RUL52056.1"/>
    <property type="molecule type" value="Genomic_DNA"/>
</dbReference>
<evidence type="ECO:0000256" key="2">
    <source>
        <dbReference type="SAM" id="Phobius"/>
    </source>
</evidence>
<accession>A0A432LBH5</accession>
<keyword evidence="2" id="KW-1133">Transmembrane helix</keyword>
<name>A0A432LBH5_9BACI</name>
<keyword evidence="2" id="KW-0472">Membrane</keyword>
<comment type="caution">
    <text evidence="3">The sequence shown here is derived from an EMBL/GenBank/DDBJ whole genome shotgun (WGS) entry which is preliminary data.</text>
</comment>
<protein>
    <recommendedName>
        <fullName evidence="5">Secreted protein containing C-terminal beta-propeller domain</fullName>
    </recommendedName>
</protein>
<evidence type="ECO:0000313" key="3">
    <source>
        <dbReference type="EMBL" id="RUL52056.1"/>
    </source>
</evidence>
<organism evidence="3 4">
    <name type="scientific">Lysinibacillus antri</name>
    <dbReference type="NCBI Taxonomy" id="2498145"/>
    <lineage>
        <taxon>Bacteria</taxon>
        <taxon>Bacillati</taxon>
        <taxon>Bacillota</taxon>
        <taxon>Bacilli</taxon>
        <taxon>Bacillales</taxon>
        <taxon>Bacillaceae</taxon>
        <taxon>Lysinibacillus</taxon>
    </lineage>
</organism>
<reference evidence="3 4" key="1">
    <citation type="submission" date="2018-12" db="EMBL/GenBank/DDBJ databases">
        <title>Lysinibacillus antri sp. nov., isolated from a cave soil.</title>
        <authorList>
            <person name="Narsing Rao M.P."/>
            <person name="Zhang H."/>
            <person name="Dong Z.-Y."/>
            <person name="Niu X.-K."/>
            <person name="Zhang K."/>
            <person name="Fang B.-Z."/>
            <person name="Kang Y.-Q."/>
            <person name="Xiao M."/>
            <person name="Li W.-J."/>
        </authorList>
    </citation>
    <scope>NUCLEOTIDE SEQUENCE [LARGE SCALE GENOMIC DNA]</scope>
    <source>
        <strain evidence="3 4">SYSU K30002</strain>
    </source>
</reference>
<sequence>MRGRFYAGGILLLIVMLVSSAIFIFGKKVEVSAASTVFVNQPYNVYFSQPLKEGSIEKGHIYLKDEDGKTVQADFTLFDNNQAIAITNTKPGKYVLQVEKKAFAKPTAKTKKQTVEFTVIEEIKHLTSVKDIESFFQNVLNREKRYKSSVEYETSATEESKVAADSAGSNSSHSTTNNQVEDIEEGDIVVTDGRYIYSIIEQDIVITDASNPKSMKVVSKIELDRNSYPTQLMLHEDKLVVLVDQYIEMKKEKYVSGMSMTKATFYNVKDAAKPQLIREVAQDGYMNGIRLADDILYIVSNKTPDYWIMNEREDVELRPYIYDSATDKEIEPMDIKQLSILPGSMEPSYTIISAIDLNNFDSKEVQTKGFLGGSSTLYMSKEALYLTATNYGASTFESRTSIATDIAILPMASNTDIYKFAIDGTNVKLAATTTINGTILNQFSMDEHNRYFRVAVTEGNMWGSGNQTSKNHLFIFNERLEKVGEVKDLAKGERIYSARFMGDKAYMVTFRQVDPLFVIDLQNPEKPTVLGELKIPGFSNYLHPLDENHLIGFGYDTETRVDSWSKEPIVTTAGMKISLFDITDFANPKEQDTVVIGGRGTHSDLQYNHKALFRNAKHNYYGFPVTVYEGTGEYDVKYKGTGAQVYEITAEKGIQLKGDLITPAKEDEQYEDWESMISRLVYIEDAIYTVSRNEVKSYDLQNFKALGSVKLK</sequence>
<evidence type="ECO:0008006" key="5">
    <source>
        <dbReference type="Google" id="ProtNLM"/>
    </source>
</evidence>
<dbReference type="Proteomes" id="UP000287910">
    <property type="component" value="Unassembled WGS sequence"/>
</dbReference>